<dbReference type="VEuPathDB" id="FungiDB:AJ78_00410"/>
<dbReference type="Proteomes" id="UP000182235">
    <property type="component" value="Unassembled WGS sequence"/>
</dbReference>
<dbReference type="AlphaFoldDB" id="A0A1J9PTU8"/>
<evidence type="ECO:0000313" key="2">
    <source>
        <dbReference type="Proteomes" id="UP000182235"/>
    </source>
</evidence>
<gene>
    <name evidence="1" type="ORF">AJ78_00410</name>
</gene>
<name>A0A1J9PTU8_9EURO</name>
<evidence type="ECO:0000313" key="1">
    <source>
        <dbReference type="EMBL" id="OJD19678.1"/>
    </source>
</evidence>
<keyword evidence="2" id="KW-1185">Reference proteome</keyword>
<dbReference type="OrthoDB" id="4177695at2759"/>
<accession>A0A1J9PTU8</accession>
<sequence>MPIFDRLKRLDASWMQKSQLTNRELQEEVAANCRLSRLPADIKIHILVFTNISTIRALLQYLPLSTTSFRRLFDERKRAILAAIVKEKLSWEWSMIAGSDPYVPLGPLKSKYFNQIALVVCALFDEKRFEKMKRGTDDGWLRAAYKHPETIQLLRMQIYKTAKSNAFDLLRLLEEVQDEVKARAEVTMSQLKRTFGDAGRESWIVPWAKRNIYRALLIEWKLKLPDISLPEEIIGALNTDEGNQQSNSESQAVRSRLADEEWTILILLMETRASYRSRKVDTVKPTKLSPAGEESWKHFLGQLEKSHAQFIRSLGKGASTFPSFLDISDEGRENLKRKFPPVR</sequence>
<dbReference type="EMBL" id="LGRN01000006">
    <property type="protein sequence ID" value="OJD19678.1"/>
    <property type="molecule type" value="Genomic_DNA"/>
</dbReference>
<reference evidence="1 2" key="1">
    <citation type="submission" date="2015-07" db="EMBL/GenBank/DDBJ databases">
        <title>Emmonsia species relationships and genome sequence.</title>
        <authorList>
            <consortium name="The Broad Institute Genomics Platform"/>
            <person name="Cuomo C.A."/>
            <person name="Munoz J.F."/>
            <person name="Imamovic A."/>
            <person name="Priest M.E."/>
            <person name="Young S."/>
            <person name="Clay O.K."/>
            <person name="McEwen J.G."/>
        </authorList>
    </citation>
    <scope>NUCLEOTIDE SEQUENCE [LARGE SCALE GENOMIC DNA]</scope>
    <source>
        <strain evidence="1 2">UAMH 9510</strain>
    </source>
</reference>
<comment type="caution">
    <text evidence="1">The sequence shown here is derived from an EMBL/GenBank/DDBJ whole genome shotgun (WGS) entry which is preliminary data.</text>
</comment>
<proteinExistence type="predicted"/>
<organism evidence="1 2">
    <name type="scientific">Emergomyces pasteurianus Ep9510</name>
    <dbReference type="NCBI Taxonomy" id="1447872"/>
    <lineage>
        <taxon>Eukaryota</taxon>
        <taxon>Fungi</taxon>
        <taxon>Dikarya</taxon>
        <taxon>Ascomycota</taxon>
        <taxon>Pezizomycotina</taxon>
        <taxon>Eurotiomycetes</taxon>
        <taxon>Eurotiomycetidae</taxon>
        <taxon>Onygenales</taxon>
        <taxon>Ajellomycetaceae</taxon>
        <taxon>Emergomyces</taxon>
    </lineage>
</organism>
<protein>
    <submittedName>
        <fullName evidence="1">Uncharacterized protein</fullName>
    </submittedName>
</protein>